<protein>
    <submittedName>
        <fullName evidence="2">Uncharacterized protein</fullName>
    </submittedName>
</protein>
<dbReference type="AlphaFoldDB" id="A0AAV5JPU9"/>
<evidence type="ECO:0000256" key="1">
    <source>
        <dbReference type="SAM" id="Phobius"/>
    </source>
</evidence>
<keyword evidence="3" id="KW-1185">Reference proteome</keyword>
<evidence type="ECO:0000313" key="3">
    <source>
        <dbReference type="Proteomes" id="UP001054252"/>
    </source>
</evidence>
<keyword evidence="1" id="KW-0472">Membrane</keyword>
<reference evidence="2 3" key="1">
    <citation type="journal article" date="2021" name="Commun. Biol.">
        <title>The genome of Shorea leprosula (Dipterocarpaceae) highlights the ecological relevance of drought in aseasonal tropical rainforests.</title>
        <authorList>
            <person name="Ng K.K.S."/>
            <person name="Kobayashi M.J."/>
            <person name="Fawcett J.A."/>
            <person name="Hatakeyama M."/>
            <person name="Paape T."/>
            <person name="Ng C.H."/>
            <person name="Ang C.C."/>
            <person name="Tnah L.H."/>
            <person name="Lee C.T."/>
            <person name="Nishiyama T."/>
            <person name="Sese J."/>
            <person name="O'Brien M.J."/>
            <person name="Copetti D."/>
            <person name="Mohd Noor M.I."/>
            <person name="Ong R.C."/>
            <person name="Putra M."/>
            <person name="Sireger I.Z."/>
            <person name="Indrioko S."/>
            <person name="Kosugi Y."/>
            <person name="Izuno A."/>
            <person name="Isagi Y."/>
            <person name="Lee S.L."/>
            <person name="Shimizu K.K."/>
        </authorList>
    </citation>
    <scope>NUCLEOTIDE SEQUENCE [LARGE SCALE GENOMIC DNA]</scope>
    <source>
        <strain evidence="2">214</strain>
    </source>
</reference>
<comment type="caution">
    <text evidence="2">The sequence shown here is derived from an EMBL/GenBank/DDBJ whole genome shotgun (WGS) entry which is preliminary data.</text>
</comment>
<proteinExistence type="predicted"/>
<accession>A0AAV5JPU9</accession>
<gene>
    <name evidence="2" type="ORF">SLEP1_g24080</name>
</gene>
<evidence type="ECO:0000313" key="2">
    <source>
        <dbReference type="EMBL" id="GKV13001.1"/>
    </source>
</evidence>
<feature type="transmembrane region" description="Helical" evidence="1">
    <location>
        <begin position="32"/>
        <end position="56"/>
    </location>
</feature>
<name>A0AAV5JPU9_9ROSI</name>
<keyword evidence="1" id="KW-0812">Transmembrane</keyword>
<dbReference type="Proteomes" id="UP001054252">
    <property type="component" value="Unassembled WGS sequence"/>
</dbReference>
<dbReference type="EMBL" id="BPVZ01000037">
    <property type="protein sequence ID" value="GKV13001.1"/>
    <property type="molecule type" value="Genomic_DNA"/>
</dbReference>
<sequence>MKSEEQARYLFGISLSDRSKWKQFLICSSGFFFGYLVNGICEVFQHFSSFVFLVWFPGKLKEKPNFVPCILSFTRWG</sequence>
<keyword evidence="1" id="KW-1133">Transmembrane helix</keyword>
<organism evidence="2 3">
    <name type="scientific">Rubroshorea leprosula</name>
    <dbReference type="NCBI Taxonomy" id="152421"/>
    <lineage>
        <taxon>Eukaryota</taxon>
        <taxon>Viridiplantae</taxon>
        <taxon>Streptophyta</taxon>
        <taxon>Embryophyta</taxon>
        <taxon>Tracheophyta</taxon>
        <taxon>Spermatophyta</taxon>
        <taxon>Magnoliopsida</taxon>
        <taxon>eudicotyledons</taxon>
        <taxon>Gunneridae</taxon>
        <taxon>Pentapetalae</taxon>
        <taxon>rosids</taxon>
        <taxon>malvids</taxon>
        <taxon>Malvales</taxon>
        <taxon>Dipterocarpaceae</taxon>
        <taxon>Rubroshorea</taxon>
    </lineage>
</organism>